<accession>A0ABV6N5D4</accession>
<feature type="transmembrane region" description="Helical" evidence="1">
    <location>
        <begin position="44"/>
        <end position="65"/>
    </location>
</feature>
<keyword evidence="1" id="KW-0472">Membrane</keyword>
<reference evidence="2 3" key="1">
    <citation type="submission" date="2024-09" db="EMBL/GenBank/DDBJ databases">
        <authorList>
            <person name="Sun Q."/>
            <person name="Mori K."/>
        </authorList>
    </citation>
    <scope>NUCLEOTIDE SEQUENCE [LARGE SCALE GENOMIC DNA]</scope>
    <source>
        <strain evidence="2 3">TBRC 1432</strain>
    </source>
</reference>
<sequence>MAAWLTMARWGEFRARPFHLGFGVLAIGCAVVSAALMEDAALRAGWIALGCAGLVWLGFVSWALVRQRRRSSNT</sequence>
<comment type="caution">
    <text evidence="2">The sequence shown here is derived from an EMBL/GenBank/DDBJ whole genome shotgun (WGS) entry which is preliminary data.</text>
</comment>
<evidence type="ECO:0000256" key="1">
    <source>
        <dbReference type="SAM" id="Phobius"/>
    </source>
</evidence>
<keyword evidence="3" id="KW-1185">Reference proteome</keyword>
<dbReference type="EMBL" id="JBHLUD010000015">
    <property type="protein sequence ID" value="MFC0547795.1"/>
    <property type="molecule type" value="Genomic_DNA"/>
</dbReference>
<organism evidence="2 3">
    <name type="scientific">Kutzneria chonburiensis</name>
    <dbReference type="NCBI Taxonomy" id="1483604"/>
    <lineage>
        <taxon>Bacteria</taxon>
        <taxon>Bacillati</taxon>
        <taxon>Actinomycetota</taxon>
        <taxon>Actinomycetes</taxon>
        <taxon>Pseudonocardiales</taxon>
        <taxon>Pseudonocardiaceae</taxon>
        <taxon>Kutzneria</taxon>
    </lineage>
</organism>
<proteinExistence type="predicted"/>
<evidence type="ECO:0000313" key="2">
    <source>
        <dbReference type="EMBL" id="MFC0547795.1"/>
    </source>
</evidence>
<keyword evidence="1" id="KW-0812">Transmembrane</keyword>
<protein>
    <submittedName>
        <fullName evidence="2">Uncharacterized protein</fullName>
    </submittedName>
</protein>
<name>A0ABV6N5D4_9PSEU</name>
<dbReference type="Proteomes" id="UP001589810">
    <property type="component" value="Unassembled WGS sequence"/>
</dbReference>
<evidence type="ECO:0000313" key="3">
    <source>
        <dbReference type="Proteomes" id="UP001589810"/>
    </source>
</evidence>
<keyword evidence="1" id="KW-1133">Transmembrane helix</keyword>
<gene>
    <name evidence="2" type="ORF">ACFFH7_40245</name>
</gene>